<evidence type="ECO:0000256" key="1">
    <source>
        <dbReference type="ARBA" id="ARBA00009437"/>
    </source>
</evidence>
<dbReference type="PANTHER" id="PTHR30346">
    <property type="entry name" value="TRANSCRIPTIONAL DUAL REGULATOR HCAR-RELATED"/>
    <property type="match status" value="1"/>
</dbReference>
<dbReference type="CDD" id="cd08414">
    <property type="entry name" value="PBP2_LTTR_aromatics_like"/>
    <property type="match status" value="1"/>
</dbReference>
<evidence type="ECO:0000256" key="4">
    <source>
        <dbReference type="ARBA" id="ARBA00023163"/>
    </source>
</evidence>
<evidence type="ECO:0000313" key="7">
    <source>
        <dbReference type="Proteomes" id="UP000386575"/>
    </source>
</evidence>
<dbReference type="GO" id="GO:0003700">
    <property type="term" value="F:DNA-binding transcription factor activity"/>
    <property type="evidence" value="ECO:0007669"/>
    <property type="project" value="InterPro"/>
</dbReference>
<dbReference type="Pfam" id="PF03466">
    <property type="entry name" value="LysR_substrate"/>
    <property type="match status" value="1"/>
</dbReference>
<dbReference type="AlphaFoldDB" id="A0A6A1TMA8"/>
<accession>A0A6A1TMA8</accession>
<dbReference type="SUPFAM" id="SSF53850">
    <property type="entry name" value="Periplasmic binding protein-like II"/>
    <property type="match status" value="1"/>
</dbReference>
<dbReference type="EMBL" id="VZUL01000002">
    <property type="protein sequence ID" value="KAB1085350.1"/>
    <property type="molecule type" value="Genomic_DNA"/>
</dbReference>
<dbReference type="PANTHER" id="PTHR30346:SF0">
    <property type="entry name" value="HCA OPERON TRANSCRIPTIONAL ACTIVATOR HCAR"/>
    <property type="match status" value="1"/>
</dbReference>
<gene>
    <name evidence="6" type="ORF">F4V91_02190</name>
</gene>
<evidence type="ECO:0000256" key="3">
    <source>
        <dbReference type="ARBA" id="ARBA00023125"/>
    </source>
</evidence>
<dbReference type="InterPro" id="IPR005119">
    <property type="entry name" value="LysR_subst-bd"/>
</dbReference>
<keyword evidence="2" id="KW-0805">Transcription regulation</keyword>
<keyword evidence="4" id="KW-0804">Transcription</keyword>
<name>A0A6A1TMA8_NEOGA</name>
<feature type="domain" description="HTH lysR-type" evidence="5">
    <location>
        <begin position="18"/>
        <end position="60"/>
    </location>
</feature>
<comment type="similarity">
    <text evidence="1">Belongs to the LysR transcriptional regulatory family.</text>
</comment>
<dbReference type="InterPro" id="IPR036388">
    <property type="entry name" value="WH-like_DNA-bd_sf"/>
</dbReference>
<dbReference type="Gene3D" id="1.10.10.10">
    <property type="entry name" value="Winged helix-like DNA-binding domain superfamily/Winged helix DNA-binding domain"/>
    <property type="match status" value="1"/>
</dbReference>
<dbReference type="InterPro" id="IPR036390">
    <property type="entry name" value="WH_DNA-bd_sf"/>
</dbReference>
<evidence type="ECO:0000256" key="2">
    <source>
        <dbReference type="ARBA" id="ARBA00023015"/>
    </source>
</evidence>
<dbReference type="Pfam" id="PF00126">
    <property type="entry name" value="HTH_1"/>
    <property type="match status" value="1"/>
</dbReference>
<dbReference type="SUPFAM" id="SSF46785">
    <property type="entry name" value="Winged helix' DNA-binding domain"/>
    <property type="match status" value="1"/>
</dbReference>
<proteinExistence type="inferred from homology"/>
<reference evidence="6 7" key="1">
    <citation type="submission" date="2019-09" db="EMBL/GenBank/DDBJ databases">
        <title>Genome sequencing of Ng87 strain.</title>
        <authorList>
            <person name="Karasev E.S."/>
            <person name="Andronov E."/>
        </authorList>
    </citation>
    <scope>NUCLEOTIDE SEQUENCE [LARGE SCALE GENOMIC DNA]</scope>
    <source>
        <strain evidence="6 7">Ng87</strain>
    </source>
</reference>
<comment type="caution">
    <text evidence="6">The sequence shown here is derived from an EMBL/GenBank/DDBJ whole genome shotgun (WGS) entry which is preliminary data.</text>
</comment>
<dbReference type="GO" id="GO:0032993">
    <property type="term" value="C:protein-DNA complex"/>
    <property type="evidence" value="ECO:0007669"/>
    <property type="project" value="TreeGrafter"/>
</dbReference>
<evidence type="ECO:0000313" key="6">
    <source>
        <dbReference type="EMBL" id="KAB1085350.1"/>
    </source>
</evidence>
<organism evidence="6 7">
    <name type="scientific">Neorhizobium galegae</name>
    <name type="common">Rhizobium galegae</name>
    <dbReference type="NCBI Taxonomy" id="399"/>
    <lineage>
        <taxon>Bacteria</taxon>
        <taxon>Pseudomonadati</taxon>
        <taxon>Pseudomonadota</taxon>
        <taxon>Alphaproteobacteria</taxon>
        <taxon>Hyphomicrobiales</taxon>
        <taxon>Rhizobiaceae</taxon>
        <taxon>Rhizobium/Agrobacterium group</taxon>
        <taxon>Neorhizobium</taxon>
    </lineage>
</organism>
<sequence>MPKRNPRPDSFVSINPLGSFRRAAESLDLSQSTVSRRVQLLERRIGLQLFERTRTGVRTTAAGERFIREASIGAGQLRQAVNSITMAQRGHIGELRIGLMGSLSSGFLSDLLGAYRFSFPLIDVKLEEATAQANAAAVLNGRIDAAFIPGNPRLPGCRAQILWGEEIYVALPDAYPTRTHQPFSLEKLRNETFLVTADGPGPEIEDYLVRQLSSPGFRPRISVQHVGRENLLNMVAKGFGITLTTKSALGAVYPGVQFQRLGGDEGTVISSVIWLESNQNPALKFLLDMGLDRARRQDRWAEHTIAPQPT</sequence>
<dbReference type="PROSITE" id="PS50931">
    <property type="entry name" value="HTH_LYSR"/>
    <property type="match status" value="1"/>
</dbReference>
<dbReference type="GO" id="GO:0003677">
    <property type="term" value="F:DNA binding"/>
    <property type="evidence" value="ECO:0007669"/>
    <property type="project" value="UniProtKB-KW"/>
</dbReference>
<protein>
    <submittedName>
        <fullName evidence="6">LysR family transcriptional regulator</fullName>
    </submittedName>
</protein>
<keyword evidence="3" id="KW-0238">DNA-binding</keyword>
<dbReference type="InterPro" id="IPR000847">
    <property type="entry name" value="LysR_HTH_N"/>
</dbReference>
<dbReference type="Proteomes" id="UP000386575">
    <property type="component" value="Unassembled WGS sequence"/>
</dbReference>
<evidence type="ECO:0000259" key="5">
    <source>
        <dbReference type="PROSITE" id="PS50931"/>
    </source>
</evidence>
<dbReference type="PRINTS" id="PR00039">
    <property type="entry name" value="HTHLYSR"/>
</dbReference>
<dbReference type="Gene3D" id="3.40.190.10">
    <property type="entry name" value="Periplasmic binding protein-like II"/>
    <property type="match status" value="2"/>
</dbReference>